<keyword evidence="5" id="KW-0732">Signal</keyword>
<proteinExistence type="predicted"/>
<dbReference type="InterPro" id="IPR003368">
    <property type="entry name" value="POMP_repeat"/>
</dbReference>
<dbReference type="InterPro" id="IPR006558">
    <property type="entry name" value="LamG-like"/>
</dbReference>
<dbReference type="EMBL" id="PDEP01000016">
    <property type="protein sequence ID" value="PEN05110.1"/>
    <property type="molecule type" value="Genomic_DNA"/>
</dbReference>
<keyword evidence="4" id="KW-0964">Secreted</keyword>
<dbReference type="OrthoDB" id="1491394at2"/>
<evidence type="ECO:0000256" key="4">
    <source>
        <dbReference type="ARBA" id="ARBA00022525"/>
    </source>
</evidence>
<dbReference type="RefSeq" id="WP_098063252.1">
    <property type="nucleotide sequence ID" value="NZ_PDEP01000016.1"/>
</dbReference>
<comment type="subcellular location">
    <subcellularLocation>
        <location evidence="1">Cell envelope</location>
    </subcellularLocation>
    <subcellularLocation>
        <location evidence="2">Cell outer membrane</location>
    </subcellularLocation>
    <subcellularLocation>
        <location evidence="3">Secreted</location>
    </subcellularLocation>
</comment>
<dbReference type="Pfam" id="PF18962">
    <property type="entry name" value="Por_Secre_tail"/>
    <property type="match status" value="1"/>
</dbReference>
<dbReference type="NCBIfam" id="NF041518">
    <property type="entry name" value="choice_anch_Q"/>
    <property type="match status" value="1"/>
</dbReference>
<dbReference type="InterPro" id="IPR013320">
    <property type="entry name" value="ConA-like_dom_sf"/>
</dbReference>
<evidence type="ECO:0000256" key="7">
    <source>
        <dbReference type="ARBA" id="ARBA00023157"/>
    </source>
</evidence>
<evidence type="ECO:0000256" key="2">
    <source>
        <dbReference type="ARBA" id="ARBA00004442"/>
    </source>
</evidence>
<evidence type="ECO:0000256" key="5">
    <source>
        <dbReference type="ARBA" id="ARBA00022729"/>
    </source>
</evidence>
<keyword evidence="8" id="KW-0998">Cell outer membrane</keyword>
<dbReference type="InterPro" id="IPR026444">
    <property type="entry name" value="Secre_tail"/>
</dbReference>
<dbReference type="PANTHER" id="PTHR11319:SF35">
    <property type="entry name" value="OUTER MEMBRANE PROTEIN PMPC-RELATED"/>
    <property type="match status" value="1"/>
</dbReference>
<organism evidence="10 11">
    <name type="scientific">Longimonas halophila</name>
    <dbReference type="NCBI Taxonomy" id="1469170"/>
    <lineage>
        <taxon>Bacteria</taxon>
        <taxon>Pseudomonadati</taxon>
        <taxon>Rhodothermota</taxon>
        <taxon>Rhodothermia</taxon>
        <taxon>Rhodothermales</taxon>
        <taxon>Salisaetaceae</taxon>
        <taxon>Longimonas</taxon>
    </lineage>
</organism>
<dbReference type="PANTHER" id="PTHR11319">
    <property type="entry name" value="G PROTEIN-COUPLED RECEPTOR-RELATED"/>
    <property type="match status" value="1"/>
</dbReference>
<evidence type="ECO:0000259" key="9">
    <source>
        <dbReference type="SMART" id="SM00560"/>
    </source>
</evidence>
<dbReference type="InterPro" id="IPR059226">
    <property type="entry name" value="Choice_anch_Q_dom"/>
</dbReference>
<evidence type="ECO:0000313" key="10">
    <source>
        <dbReference type="EMBL" id="PEN05110.1"/>
    </source>
</evidence>
<sequence length="1544" mass="158519">MNSVFTGNSVDGSGGGAIYNNATGGQSSPVITNSIFADNSVNGSGGAIYNDGSSLQIRNAVFRGNTASSVGGAIFSTPGPSLQIVGATFTGNSADRGGALYSQMISVEIANTILWGNTASSNGNEIFNEALTLTLAHTLIEEGIAGIVGFGSSINDEGGNLDTDPLFADADRPAGGDGILGTADDGLRLRQGSPALNAGNNTAIPAGIDTDILGEARIQDGTVSLGAYERVFIAEARLQLVARPAAETGTIQLINLGNVGVNDAEVDLGLPADVSAPDAIGDGSVSSSTWTVNVPAGETATVQIASERGASADPGLLELTATLGTDSYTIDGGGADATDPDDATSNWVLLEAPYGSGTALAFDGTDDGATAEAHPDLSGNAPWTIAFWAKVDGSASGADRQGWYLWKGPASQSENRLLAIGVTDGAVEVAHWANDNTYGADVAFDTWQHVAVTYDGNGTQQVYLDGVLQDERTDIGTLNINEEAWSVAQRPDGSDRLQVELDELRMWTEARTEADIQEAMHQTIPSDTPELVASYRFDAAQADQRFDADHDGTTAYDLTGGRDATFEGDPQWTASGAPLGQESVIVAPETEATIGADGQALTATVTSTTGRFTLYRYGDATADVFDGDALPQGETQRTNLVWGAVPGNTATADLTLSYGDVTVPNPSAVGLAERPGPAQTWTARAEEPASETFTLDGQTDSQEVALYDNGPSILYVDAAASGTGTGASWSDAFTDLEDALSAALSSDVIVIAAGTYTPSRELNAGEARTATFEVTGTQDGLRIYGGWSGSETFTDVSEVDAALDSRDLGANETILSGNINGDESDDSGNAYHVLVFNGGNGIGASSPENITPGTVLDGLTITGGNANGGFSNSTNAGGGLYCDGDSSGNACSPSLTGLTFTGNSADFGGAIYNSSINGGTSSPQVTNAIFTGNSANFGGAIYNGGFNNGTSSPQITSATFTGNSASSRGGALYNNGSFNGTSSPQITSATFTGNSASSGGALYFRGDGGTIAAQIINSVFASNGADHIGFEDGNAGGQPRFVSSTFTGATDFAFDVRFYDSGQTPLEVVGSVLWDNGPGGIAGTSASVTDPDAAVAVTFSIVEEARYAAGSGDANAGLGNINQDPLFVDASTPAGLDGVFGTPDDGLRLAGGSPAIARGTFAPFESGGIAEDVTTDLAGKDRIFGARPDLGAFTFDDIATTSSDIADAAGLLGYLAPTGFDGLVLLRDNTAANGGLTLTRTGEAPDDPSGELPGNVAPFTWTVTSSLGTAPRYDLLLSTEDLGGISDFSALMLYKSDDGGQTWDAVDTFSGASLVLDEDRALVAVQDLVGFSQFAIGSTDPTNPLPVELAGFEAQRSGTESVTVQWQTLSETGNAGFEVQRAAASVETSHWGVSTTGESWQTIAHLDGAGTTDTPQSYRFEDTQLPYAADSLSYRLRQIDTGGTEAFSEAITIARLVQAAELLPTYPNPARGSATVRFAVPERQDVRIDLYDMLGRRIRTVVDTNAEGRAEAQLDVSGLASGTYFLRMHTDAGPVDTQRVTVVR</sequence>
<evidence type="ECO:0000256" key="6">
    <source>
        <dbReference type="ARBA" id="ARBA00023136"/>
    </source>
</evidence>
<protein>
    <recommendedName>
        <fullName evidence="9">LamG-like jellyroll fold domain-containing protein</fullName>
    </recommendedName>
</protein>
<gene>
    <name evidence="10" type="ORF">CRI93_13920</name>
</gene>
<dbReference type="Proteomes" id="UP000221024">
    <property type="component" value="Unassembled WGS sequence"/>
</dbReference>
<dbReference type="Pfam" id="PF13385">
    <property type="entry name" value="Laminin_G_3"/>
    <property type="match status" value="1"/>
</dbReference>
<dbReference type="SUPFAM" id="SSF49899">
    <property type="entry name" value="Concanavalin A-like lectins/glucanases"/>
    <property type="match status" value="1"/>
</dbReference>
<dbReference type="NCBIfam" id="TIGR04183">
    <property type="entry name" value="Por_Secre_tail"/>
    <property type="match status" value="1"/>
</dbReference>
<dbReference type="SMART" id="SM00560">
    <property type="entry name" value="LamGL"/>
    <property type="match status" value="1"/>
</dbReference>
<accession>A0A2H3NL59</accession>
<comment type="caution">
    <text evidence="10">The sequence shown here is derived from an EMBL/GenBank/DDBJ whole genome shotgun (WGS) entry which is preliminary data.</text>
</comment>
<keyword evidence="6" id="KW-0472">Membrane</keyword>
<keyword evidence="7" id="KW-1015">Disulfide bond</keyword>
<dbReference type="GO" id="GO:0009279">
    <property type="term" value="C:cell outer membrane"/>
    <property type="evidence" value="ECO:0007669"/>
    <property type="project" value="UniProtKB-SubCell"/>
</dbReference>
<dbReference type="InterPro" id="IPR011050">
    <property type="entry name" value="Pectin_lyase_fold/virulence"/>
</dbReference>
<keyword evidence="11" id="KW-1185">Reference proteome</keyword>
<evidence type="ECO:0000256" key="1">
    <source>
        <dbReference type="ARBA" id="ARBA00004196"/>
    </source>
</evidence>
<reference evidence="10 11" key="1">
    <citation type="submission" date="2017-10" db="EMBL/GenBank/DDBJ databases">
        <title>Draft genome of Longimonas halophila.</title>
        <authorList>
            <person name="Goh K.M."/>
            <person name="Shamsir M.S."/>
            <person name="Lim S.W."/>
        </authorList>
    </citation>
    <scope>NUCLEOTIDE SEQUENCE [LARGE SCALE GENOMIC DNA]</scope>
    <source>
        <strain evidence="10 11">KCTC 42399</strain>
    </source>
</reference>
<evidence type="ECO:0000256" key="3">
    <source>
        <dbReference type="ARBA" id="ARBA00004613"/>
    </source>
</evidence>
<dbReference type="Pfam" id="PF02415">
    <property type="entry name" value="Chlam_PMP"/>
    <property type="match status" value="6"/>
</dbReference>
<feature type="domain" description="LamG-like jellyroll fold" evidence="9">
    <location>
        <begin position="381"/>
        <end position="514"/>
    </location>
</feature>
<dbReference type="GO" id="GO:0005576">
    <property type="term" value="C:extracellular region"/>
    <property type="evidence" value="ECO:0007669"/>
    <property type="project" value="UniProtKB-SubCell"/>
</dbReference>
<name>A0A2H3NL59_9BACT</name>
<evidence type="ECO:0000313" key="11">
    <source>
        <dbReference type="Proteomes" id="UP000221024"/>
    </source>
</evidence>
<dbReference type="SUPFAM" id="SSF51126">
    <property type="entry name" value="Pectin lyase-like"/>
    <property type="match status" value="2"/>
</dbReference>
<dbReference type="Gene3D" id="2.60.120.200">
    <property type="match status" value="1"/>
</dbReference>
<evidence type="ECO:0000256" key="8">
    <source>
        <dbReference type="ARBA" id="ARBA00023237"/>
    </source>
</evidence>